<gene>
    <name evidence="1" type="ORF">SK069_02015</name>
</gene>
<dbReference type="Proteomes" id="UP001277761">
    <property type="component" value="Unassembled WGS sequence"/>
</dbReference>
<keyword evidence="2" id="KW-1185">Reference proteome</keyword>
<dbReference type="EMBL" id="JAXAVX010000001">
    <property type="protein sequence ID" value="MDX8150357.1"/>
    <property type="molecule type" value="Genomic_DNA"/>
</dbReference>
<dbReference type="RefSeq" id="WP_319952507.1">
    <property type="nucleotide sequence ID" value="NZ_JAXAVX010000001.1"/>
</dbReference>
<evidence type="ECO:0000313" key="1">
    <source>
        <dbReference type="EMBL" id="MDX8150357.1"/>
    </source>
</evidence>
<proteinExistence type="predicted"/>
<comment type="caution">
    <text evidence="1">The sequence shown here is derived from an EMBL/GenBank/DDBJ whole genome shotgun (WGS) entry which is preliminary data.</text>
</comment>
<name>A0ABU4VEX8_9ACTN</name>
<sequence>MGSSQVLLTAAQVAARSSIERVLPSRPRTAQDVPRSAADLTDEWLTAVLCRDVPGARVVGHEIHGGSDGTSSRRAVTVAYDEAGTRAGLPTALFAKSAASFQSRLFLVLSGVTESETIFYRDIRPELDRLRSPRAFHAASDRRRYRSIVLMEDLAVEGWSFPDPMSESLSLADAEAMVDQMAYYHAAYWGDPRLEQRFGLPTTAAFQERLNQIGIEKRALVGIERARDLTPERLRRRESELLPAVMRALRRNSAGTQTLLHQDVHQGNWMRDPSGRLGLYDWQAVARGEWALDVSYALAVNLTVEDRRAWERGLLERYLERLGEEGVADPPSFDGAWLRYRQQPFHVVVFALLTIGAGRLQPDMQPRDYMRRCWHRIATFVDDHESLDALDEPDRA</sequence>
<dbReference type="InterPro" id="IPR011009">
    <property type="entry name" value="Kinase-like_dom_sf"/>
</dbReference>
<dbReference type="InterPro" id="IPR052961">
    <property type="entry name" value="Oxido-Kinase-like_Enzymes"/>
</dbReference>
<evidence type="ECO:0000313" key="2">
    <source>
        <dbReference type="Proteomes" id="UP001277761"/>
    </source>
</evidence>
<dbReference type="PANTHER" id="PTHR23020:SF41">
    <property type="entry name" value="AMINOGLYCOSIDE PHOSPHOTRANSFERASE DOMAIN-CONTAINING PROTEIN"/>
    <property type="match status" value="1"/>
</dbReference>
<dbReference type="Gene3D" id="3.90.1200.10">
    <property type="match status" value="1"/>
</dbReference>
<accession>A0ABU4VEX8</accession>
<protein>
    <submittedName>
        <fullName evidence="1">Phosphotransferase</fullName>
    </submittedName>
</protein>
<dbReference type="SUPFAM" id="SSF56112">
    <property type="entry name" value="Protein kinase-like (PK-like)"/>
    <property type="match status" value="1"/>
</dbReference>
<dbReference type="Pfam" id="PF02958">
    <property type="entry name" value="EcKL"/>
    <property type="match status" value="1"/>
</dbReference>
<dbReference type="InterPro" id="IPR004119">
    <property type="entry name" value="EcKL"/>
</dbReference>
<dbReference type="PANTHER" id="PTHR23020">
    <property type="entry name" value="UNCHARACTERIZED NUCLEAR HORMONE RECEPTOR-RELATED"/>
    <property type="match status" value="1"/>
</dbReference>
<organism evidence="1 2">
    <name type="scientific">Patulibacter brassicae</name>
    <dbReference type="NCBI Taxonomy" id="1705717"/>
    <lineage>
        <taxon>Bacteria</taxon>
        <taxon>Bacillati</taxon>
        <taxon>Actinomycetota</taxon>
        <taxon>Thermoleophilia</taxon>
        <taxon>Solirubrobacterales</taxon>
        <taxon>Patulibacteraceae</taxon>
        <taxon>Patulibacter</taxon>
    </lineage>
</organism>
<reference evidence="1 2" key="1">
    <citation type="submission" date="2023-11" db="EMBL/GenBank/DDBJ databases">
        <authorList>
            <person name="Xu M."/>
            <person name="Jiang T."/>
        </authorList>
    </citation>
    <scope>NUCLEOTIDE SEQUENCE [LARGE SCALE GENOMIC DNA]</scope>
    <source>
        <strain evidence="1 2">SD</strain>
    </source>
</reference>